<evidence type="ECO:0000256" key="1">
    <source>
        <dbReference type="SAM" id="SignalP"/>
    </source>
</evidence>
<feature type="signal peptide" evidence="1">
    <location>
        <begin position="1"/>
        <end position="17"/>
    </location>
</feature>
<keyword evidence="3" id="KW-1185">Reference proteome</keyword>
<gene>
    <name evidence="2" type="ORF">EUX98_g1489</name>
</gene>
<protein>
    <recommendedName>
        <fullName evidence="4">Ubiquitin 3 binding protein But2 C-terminal domain-containing protein</fullName>
    </recommendedName>
</protein>
<dbReference type="OrthoDB" id="2844016at2759"/>
<proteinExistence type="predicted"/>
<feature type="chain" id="PRO_5020253325" description="Ubiquitin 3 binding protein But2 C-terminal domain-containing protein" evidence="1">
    <location>
        <begin position="18"/>
        <end position="451"/>
    </location>
</feature>
<dbReference type="Proteomes" id="UP000308730">
    <property type="component" value="Unassembled WGS sequence"/>
</dbReference>
<organism evidence="2 3">
    <name type="scientific">Antrodiella citrinella</name>
    <dbReference type="NCBI Taxonomy" id="2447956"/>
    <lineage>
        <taxon>Eukaryota</taxon>
        <taxon>Fungi</taxon>
        <taxon>Dikarya</taxon>
        <taxon>Basidiomycota</taxon>
        <taxon>Agaricomycotina</taxon>
        <taxon>Agaricomycetes</taxon>
        <taxon>Polyporales</taxon>
        <taxon>Steccherinaceae</taxon>
        <taxon>Antrodiella</taxon>
    </lineage>
</organism>
<dbReference type="EMBL" id="SGPM01000017">
    <property type="protein sequence ID" value="THH32667.1"/>
    <property type="molecule type" value="Genomic_DNA"/>
</dbReference>
<comment type="caution">
    <text evidence="2">The sequence shown here is derived from an EMBL/GenBank/DDBJ whole genome shotgun (WGS) entry which is preliminary data.</text>
</comment>
<dbReference type="AlphaFoldDB" id="A0A4S4N3L5"/>
<evidence type="ECO:0008006" key="4">
    <source>
        <dbReference type="Google" id="ProtNLM"/>
    </source>
</evidence>
<keyword evidence="1" id="KW-0732">Signal</keyword>
<reference evidence="2 3" key="1">
    <citation type="submission" date="2019-02" db="EMBL/GenBank/DDBJ databases">
        <title>Genome sequencing of the rare red list fungi Antrodiella citrinella (Flaviporus citrinellus).</title>
        <authorList>
            <person name="Buettner E."/>
            <person name="Kellner H."/>
        </authorList>
    </citation>
    <scope>NUCLEOTIDE SEQUENCE [LARGE SCALE GENOMIC DNA]</scope>
    <source>
        <strain evidence="2 3">DSM 108506</strain>
    </source>
</reference>
<name>A0A4S4N3L5_9APHY</name>
<evidence type="ECO:0000313" key="2">
    <source>
        <dbReference type="EMBL" id="THH32667.1"/>
    </source>
</evidence>
<evidence type="ECO:0000313" key="3">
    <source>
        <dbReference type="Proteomes" id="UP000308730"/>
    </source>
</evidence>
<accession>A0A4S4N3L5</accession>
<sequence>MLALAFAHLAAITAVLAVPLSNINYNHPRALNAQLVPAKAPGPWCDGLGGGAFDTAYNFSITAYNSTFDLVGAQLLLGSAGATDGAEFKVFSTYASFPYNDYPTLTLVNGGLTPNGQVAGAGVAVTAGSEPMFIITNLDTPTPAQIYCGVASTSAEGGGTGQPQLAVNGDPDSFALCSAGDYPNAQVNVFYKPTPNNTGSYIYDSCYPVKLEMSGWYTVYHIPPQVLIPEPATPSSSQAATATIETMFTSMITSTVMALGLLAGCQALPASLESRQAIPGCEGFGPAVFNTASDFTITALNRTLPNANDTGAPLVIGQAGAVTGESFVVLSTFASVAVNEFPTWNLTNGVLLPNGPVLVSQTNFTAGTAPQWELGQNLPVPAAIWCAVISTSAEGGPGSENPTLAGEGDTDDFFLCPTDIGQVNVVYKPIADNFDQYIFDECYAVDLKLIQ</sequence>